<feature type="region of interest" description="Disordered" evidence="1">
    <location>
        <begin position="132"/>
        <end position="159"/>
    </location>
</feature>
<protein>
    <submittedName>
        <fullName evidence="2">Uncharacterized protein</fullName>
    </submittedName>
</protein>
<evidence type="ECO:0000256" key="1">
    <source>
        <dbReference type="SAM" id="MobiDB-lite"/>
    </source>
</evidence>
<name>A0A9J6PFQ0_9PROT</name>
<dbReference type="EMBL" id="JAMZFT010000003">
    <property type="protein sequence ID" value="MCP1337294.1"/>
    <property type="molecule type" value="Genomic_DNA"/>
</dbReference>
<accession>A0A9J6PFQ0</accession>
<feature type="compositionally biased region" description="Basic and acidic residues" evidence="1">
    <location>
        <begin position="132"/>
        <end position="147"/>
    </location>
</feature>
<comment type="caution">
    <text evidence="2">The sequence shown here is derived from an EMBL/GenBank/DDBJ whole genome shotgun (WGS) entry which is preliminary data.</text>
</comment>
<sequence>MSKTPVRRARGAAPDWDRIRAGFAAGERVGLLARQFGIHHFAILNRARGEGWAAPARQPHPETAPAAAPRAHPRTARRRAPLEVRLARVLDAALERIEGTLAEAGPDALAEPRTLSRLDAILKLYPRLREAARRDPASGADQDRTAPHDTSSAEPAPGVDDLLCKFDRLRAAGELEIRARLLERERAEGA</sequence>
<proteinExistence type="predicted"/>
<organism evidence="2 3">
    <name type="scientific">Futiania mangrovi</name>
    <dbReference type="NCBI Taxonomy" id="2959716"/>
    <lineage>
        <taxon>Bacteria</taxon>
        <taxon>Pseudomonadati</taxon>
        <taxon>Pseudomonadota</taxon>
        <taxon>Alphaproteobacteria</taxon>
        <taxon>Futianiales</taxon>
        <taxon>Futianiaceae</taxon>
        <taxon>Futiania</taxon>
    </lineage>
</organism>
<evidence type="ECO:0000313" key="3">
    <source>
        <dbReference type="Proteomes" id="UP001055804"/>
    </source>
</evidence>
<keyword evidence="3" id="KW-1185">Reference proteome</keyword>
<reference evidence="2" key="1">
    <citation type="submission" date="2022-06" db="EMBL/GenBank/DDBJ databases">
        <title>Isolation and Genomics of Futiania mangrovii gen. nov., sp. nov., a Rare and Metabolically-versatile member in the Class Alphaproteobacteria.</title>
        <authorList>
            <person name="Liu L."/>
            <person name="Huang W.-C."/>
            <person name="Pan J."/>
            <person name="Li J."/>
            <person name="Huang Y."/>
            <person name="Du H."/>
            <person name="Liu Y."/>
            <person name="Li M."/>
        </authorList>
    </citation>
    <scope>NUCLEOTIDE SEQUENCE</scope>
    <source>
        <strain evidence="2">FT118</strain>
    </source>
</reference>
<feature type="compositionally biased region" description="Low complexity" evidence="1">
    <location>
        <begin position="61"/>
        <end position="70"/>
    </location>
</feature>
<dbReference type="AlphaFoldDB" id="A0A9J6PFQ0"/>
<dbReference type="RefSeq" id="WP_269333263.1">
    <property type="nucleotide sequence ID" value="NZ_JAMZFT010000003.1"/>
</dbReference>
<gene>
    <name evidence="2" type="ORF">NJQ99_12805</name>
</gene>
<dbReference type="Proteomes" id="UP001055804">
    <property type="component" value="Unassembled WGS sequence"/>
</dbReference>
<feature type="region of interest" description="Disordered" evidence="1">
    <location>
        <begin position="53"/>
        <end position="77"/>
    </location>
</feature>
<evidence type="ECO:0000313" key="2">
    <source>
        <dbReference type="EMBL" id="MCP1337294.1"/>
    </source>
</evidence>